<evidence type="ECO:0000256" key="3">
    <source>
        <dbReference type="ARBA" id="ARBA00022989"/>
    </source>
</evidence>
<feature type="transmembrane region" description="Helical" evidence="6">
    <location>
        <begin position="466"/>
        <end position="487"/>
    </location>
</feature>
<dbReference type="Proteomes" id="UP000006310">
    <property type="component" value="Chromosome 1"/>
</dbReference>
<feature type="compositionally biased region" description="Polar residues" evidence="5">
    <location>
        <begin position="292"/>
        <end position="302"/>
    </location>
</feature>
<keyword evidence="4 6" id="KW-0472">Membrane</keyword>
<feature type="transmembrane region" description="Helical" evidence="6">
    <location>
        <begin position="349"/>
        <end position="374"/>
    </location>
</feature>
<sequence length="576" mass="63136">MVRSPPPSLLWKSFIGSNIVALGAGTPYLYSYYAPQLLSRCNIPIKQSSNIALSINIGSALLGAVAGMVVDISPKLSCLIGSVCTFFAYLILYICYRYMLSKVLLVSFALVLVGFGSVSGFYAAMKVCTANFPNRRGTAAAFPVSLYGLSGLLFSFLCSRLFKDKTAATFLFLLVACSSMIFGGVFTLNIWDFEFGNRKHLGQLSSVKSGEDENTVLGTVTTGLLLSPTKSDGSDRIEVTPSDLNVITDRQSPIGNSLTKNISRTFSIARLFSLSTYRSNTKLHYHAETPPSRKNYSTVREGRSTSFEQQSIELQSLDQEYQETERNEDYKYSSSVDKPVWDCIKSPIFIAYCIIVATLQGIGQTYIYSVGFILQAQINSMGYKLPPNFNATKLQASHVALISFASFLGRLSSGPISDMLVKRYNSQRLWNIFSASLLFAFGAMKVSEAPPIAQQNGAGFDLQELYFSSIFFGYAFGIMFGTFPSIVADTFGTSSFSTLWGIITTGGLPSVKLFSTILASDLTLNTAAGDTICKVGVECYAHTFRVIEGFALFAAFITSTLILMNYLKNKQERRQP</sequence>
<keyword evidence="9" id="KW-1185">Reference proteome</keyword>
<accession>J7RF48</accession>
<dbReference type="GeneID" id="34523823"/>
<keyword evidence="2 6" id="KW-0812">Transmembrane</keyword>
<dbReference type="OrthoDB" id="410267at2759"/>
<dbReference type="InterPro" id="IPR010658">
    <property type="entry name" value="Nodulin-like"/>
</dbReference>
<protein>
    <recommendedName>
        <fullName evidence="7">Nodulin-like domain-containing protein</fullName>
    </recommendedName>
</protein>
<evidence type="ECO:0000313" key="9">
    <source>
        <dbReference type="Proteomes" id="UP000006310"/>
    </source>
</evidence>
<evidence type="ECO:0000256" key="4">
    <source>
        <dbReference type="ARBA" id="ARBA00023136"/>
    </source>
</evidence>
<gene>
    <name evidence="8" type="primary">KNAG0A05220</name>
    <name evidence="8" type="ordered locus">KNAG_0A05220</name>
</gene>
<organism evidence="8 9">
    <name type="scientific">Huiozyma naganishii (strain ATCC MYA-139 / BCRC 22969 / CBS 8797 / KCTC 17520 / NBRC 10181 / NCYC 3082 / Yp74L-3)</name>
    <name type="common">Yeast</name>
    <name type="synonym">Kazachstania naganishii</name>
    <dbReference type="NCBI Taxonomy" id="1071383"/>
    <lineage>
        <taxon>Eukaryota</taxon>
        <taxon>Fungi</taxon>
        <taxon>Dikarya</taxon>
        <taxon>Ascomycota</taxon>
        <taxon>Saccharomycotina</taxon>
        <taxon>Saccharomycetes</taxon>
        <taxon>Saccharomycetales</taxon>
        <taxon>Saccharomycetaceae</taxon>
        <taxon>Huiozyma</taxon>
    </lineage>
</organism>
<dbReference type="Pfam" id="PF06813">
    <property type="entry name" value="Nodulin-like"/>
    <property type="match status" value="1"/>
</dbReference>
<feature type="transmembrane region" description="Helical" evidence="6">
    <location>
        <begin position="12"/>
        <end position="30"/>
    </location>
</feature>
<dbReference type="RefSeq" id="XP_022462434.1">
    <property type="nucleotide sequence ID" value="XM_022609529.1"/>
</dbReference>
<dbReference type="eggNOG" id="ENOG502RWDV">
    <property type="taxonomic scope" value="Eukaryota"/>
</dbReference>
<comment type="subcellular location">
    <subcellularLocation>
        <location evidence="1">Membrane</location>
        <topology evidence="1">Multi-pass membrane protein</topology>
    </subcellularLocation>
</comment>
<feature type="domain" description="Nodulin-like" evidence="7">
    <location>
        <begin position="11"/>
        <end position="179"/>
    </location>
</feature>
<feature type="region of interest" description="Disordered" evidence="5">
    <location>
        <begin position="283"/>
        <end position="302"/>
    </location>
</feature>
<evidence type="ECO:0000256" key="2">
    <source>
        <dbReference type="ARBA" id="ARBA00022692"/>
    </source>
</evidence>
<evidence type="ECO:0000256" key="1">
    <source>
        <dbReference type="ARBA" id="ARBA00004141"/>
    </source>
</evidence>
<dbReference type="OMA" id="TNHWLIL"/>
<dbReference type="GO" id="GO:0000329">
    <property type="term" value="C:fungal-type vacuole membrane"/>
    <property type="evidence" value="ECO:0007669"/>
    <property type="project" value="TreeGrafter"/>
</dbReference>
<evidence type="ECO:0000256" key="5">
    <source>
        <dbReference type="SAM" id="MobiDB-lite"/>
    </source>
</evidence>
<proteinExistence type="predicted"/>
<dbReference type="InterPro" id="IPR036259">
    <property type="entry name" value="MFS_trans_sf"/>
</dbReference>
<dbReference type="PANTHER" id="PTHR21576:SF166">
    <property type="entry name" value="ADR278WP"/>
    <property type="match status" value="1"/>
</dbReference>
<feature type="transmembrane region" description="Helical" evidence="6">
    <location>
        <begin position="51"/>
        <end position="70"/>
    </location>
</feature>
<dbReference type="STRING" id="1071383.J7RF48"/>
<evidence type="ECO:0000259" key="7">
    <source>
        <dbReference type="Pfam" id="PF06813"/>
    </source>
</evidence>
<reference evidence="8 9" key="1">
    <citation type="journal article" date="2011" name="Proc. Natl. Acad. Sci. U.S.A.">
        <title>Evolutionary erosion of yeast sex chromosomes by mating-type switching accidents.</title>
        <authorList>
            <person name="Gordon J.L."/>
            <person name="Armisen D."/>
            <person name="Proux-Wera E."/>
            <person name="Oheigeartaigh S.S."/>
            <person name="Byrne K.P."/>
            <person name="Wolfe K.H."/>
        </authorList>
    </citation>
    <scope>NUCLEOTIDE SEQUENCE [LARGE SCALE GENOMIC DNA]</scope>
    <source>
        <strain evidence="9">ATCC MYA-139 / BCRC 22969 / CBS 8797 / CCRC 22969 / KCTC 17520 / NBRC 10181 / NCYC 3082</strain>
    </source>
</reference>
<evidence type="ECO:0000313" key="8">
    <source>
        <dbReference type="EMBL" id="CCK68188.1"/>
    </source>
</evidence>
<dbReference type="KEGG" id="kng:KNAG_0A05220"/>
<name>J7RF48_HUIN7</name>
<reference evidence="9" key="2">
    <citation type="submission" date="2012-08" db="EMBL/GenBank/DDBJ databases">
        <title>Genome sequence of Kazachstania naganishii.</title>
        <authorList>
            <person name="Gordon J.L."/>
            <person name="Armisen D."/>
            <person name="Proux-Wera E."/>
            <person name="OhEigeartaigh S.S."/>
            <person name="Byrne K.P."/>
            <person name="Wolfe K.H."/>
        </authorList>
    </citation>
    <scope>NUCLEOTIDE SEQUENCE [LARGE SCALE GENOMIC DNA]</scope>
    <source>
        <strain evidence="9">ATCC MYA-139 / BCRC 22969 / CBS 8797 / CCRC 22969 / KCTC 17520 / NBRC 10181 / NCYC 3082</strain>
    </source>
</reference>
<dbReference type="EMBL" id="HE978314">
    <property type="protein sequence ID" value="CCK68188.1"/>
    <property type="molecule type" value="Genomic_DNA"/>
</dbReference>
<dbReference type="SUPFAM" id="SSF103473">
    <property type="entry name" value="MFS general substrate transporter"/>
    <property type="match status" value="2"/>
</dbReference>
<feature type="transmembrane region" description="Helical" evidence="6">
    <location>
        <begin position="103"/>
        <end position="125"/>
    </location>
</feature>
<dbReference type="Gene3D" id="1.20.1250.20">
    <property type="entry name" value="MFS general substrate transporter like domains"/>
    <property type="match status" value="2"/>
</dbReference>
<dbReference type="AlphaFoldDB" id="J7RF48"/>
<feature type="transmembrane region" description="Helical" evidence="6">
    <location>
        <begin position="499"/>
        <end position="519"/>
    </location>
</feature>
<feature type="transmembrane region" description="Helical" evidence="6">
    <location>
        <begin position="76"/>
        <end position="96"/>
    </location>
</feature>
<keyword evidence="3 6" id="KW-1133">Transmembrane helix</keyword>
<feature type="transmembrane region" description="Helical" evidence="6">
    <location>
        <begin position="137"/>
        <end position="158"/>
    </location>
</feature>
<dbReference type="PANTHER" id="PTHR21576">
    <property type="entry name" value="UNCHARACTERIZED NODULIN-LIKE PROTEIN"/>
    <property type="match status" value="1"/>
</dbReference>
<feature type="transmembrane region" description="Helical" evidence="6">
    <location>
        <begin position="429"/>
        <end position="446"/>
    </location>
</feature>
<feature type="transmembrane region" description="Helical" evidence="6">
    <location>
        <begin position="550"/>
        <end position="567"/>
    </location>
</feature>
<evidence type="ECO:0000256" key="6">
    <source>
        <dbReference type="SAM" id="Phobius"/>
    </source>
</evidence>
<feature type="transmembrane region" description="Helical" evidence="6">
    <location>
        <begin position="170"/>
        <end position="191"/>
    </location>
</feature>
<dbReference type="HOGENOM" id="CLU_012596_0_1_1"/>